<accession>A0A7T0G2P8</accession>
<name>A0A7T0G2P8_9BACT</name>
<dbReference type="GO" id="GO:0004519">
    <property type="term" value="F:endonuclease activity"/>
    <property type="evidence" value="ECO:0007669"/>
    <property type="project" value="UniProtKB-KW"/>
</dbReference>
<keyword evidence="2" id="KW-0255">Endonuclease</keyword>
<proteinExistence type="predicted"/>
<protein>
    <submittedName>
        <fullName evidence="2">HNH endonuclease</fullName>
    </submittedName>
</protein>
<evidence type="ECO:0000313" key="2">
    <source>
        <dbReference type="EMBL" id="QPJ64518.1"/>
    </source>
</evidence>
<reference evidence="3" key="1">
    <citation type="submission" date="2020-02" db="EMBL/GenBank/DDBJ databases">
        <title>Genomic and physiological characterization of two novel Nitrospinaceae genera.</title>
        <authorList>
            <person name="Mueller A.J."/>
            <person name="Jung M.-Y."/>
            <person name="Strachan C.R."/>
            <person name="Herbold C.W."/>
            <person name="Kirkegaard R.H."/>
            <person name="Daims H."/>
        </authorList>
    </citation>
    <scope>NUCLEOTIDE SEQUENCE [LARGE SCALE GENOMIC DNA]</scope>
</reference>
<keyword evidence="2" id="KW-0540">Nuclease</keyword>
<evidence type="ECO:0000259" key="1">
    <source>
        <dbReference type="Pfam" id="PF13391"/>
    </source>
</evidence>
<evidence type="ECO:0000313" key="3">
    <source>
        <dbReference type="Proteomes" id="UP000594464"/>
    </source>
</evidence>
<feature type="domain" description="HNH nuclease" evidence="1">
    <location>
        <begin position="154"/>
        <end position="205"/>
    </location>
</feature>
<dbReference type="KEGG" id="nva:G3M78_03540"/>
<organism evidence="2 3">
    <name type="scientific">Candidatus Nitrohelix vancouverensis</name>
    <dbReference type="NCBI Taxonomy" id="2705534"/>
    <lineage>
        <taxon>Bacteria</taxon>
        <taxon>Pseudomonadati</taxon>
        <taxon>Nitrospinota/Tectimicrobiota group</taxon>
        <taxon>Nitrospinota</taxon>
        <taxon>Nitrospinia</taxon>
        <taxon>Nitrospinales</taxon>
        <taxon>Nitrospinaceae</taxon>
        <taxon>Candidatus Nitrohelix</taxon>
    </lineage>
</organism>
<gene>
    <name evidence="2" type="ORF">G3M78_03540</name>
</gene>
<keyword evidence="2" id="KW-0378">Hydrolase</keyword>
<sequence length="259" mass="29346">MPDRNRWTRQQLLIAFKLYCEIPFGKFHQSNPTIIQYGKIIGRNPSALAMKLSNIASLDPAITATGRKGLTKASNSDKLMWEEMTSDWSLFLVEIQKAEKELKIQSALNNETDNDFVDNGNVIYLGSNKIIQSTQRIGQHFFRKSVLSAYDNKCCISGLSIPSMLVASHIIPWRIDEKNRLNPSNGLCLSSLHDKAFDLGIITVNENMKVMVSRSKVGKDDHFFDSAIMAFDGASIKGPEKFFPHKEFLSYHRQNIFKP</sequence>
<dbReference type="EMBL" id="CP048620">
    <property type="protein sequence ID" value="QPJ64518.1"/>
    <property type="molecule type" value="Genomic_DNA"/>
</dbReference>
<dbReference type="Proteomes" id="UP000594464">
    <property type="component" value="Chromosome"/>
</dbReference>
<dbReference type="AlphaFoldDB" id="A0A7T0G2P8"/>
<dbReference type="Pfam" id="PF13391">
    <property type="entry name" value="HNH_2"/>
    <property type="match status" value="1"/>
</dbReference>
<dbReference type="InterPro" id="IPR003615">
    <property type="entry name" value="HNH_nuc"/>
</dbReference>